<protein>
    <submittedName>
        <fullName evidence="5">Uncharacterized protein</fullName>
    </submittedName>
</protein>
<dbReference type="GO" id="GO:0031505">
    <property type="term" value="P:fungal-type cell wall organization"/>
    <property type="evidence" value="ECO:0007669"/>
    <property type="project" value="TreeGrafter"/>
</dbReference>
<feature type="domain" description="Yeast cell wall synthesis Kre9/Knh1-like N-terminal" evidence="4">
    <location>
        <begin position="21"/>
        <end position="123"/>
    </location>
</feature>
<dbReference type="InterPro" id="IPR045328">
    <property type="entry name" value="Kre9/Knh1"/>
</dbReference>
<reference evidence="5" key="1">
    <citation type="journal article" date="2020" name="Stud. Mycol.">
        <title>101 Dothideomycetes genomes: a test case for predicting lifestyles and emergence of pathogens.</title>
        <authorList>
            <person name="Haridas S."/>
            <person name="Albert R."/>
            <person name="Binder M."/>
            <person name="Bloem J."/>
            <person name="Labutti K."/>
            <person name="Salamov A."/>
            <person name="Andreopoulos B."/>
            <person name="Baker S."/>
            <person name="Barry K."/>
            <person name="Bills G."/>
            <person name="Bluhm B."/>
            <person name="Cannon C."/>
            <person name="Castanera R."/>
            <person name="Culley D."/>
            <person name="Daum C."/>
            <person name="Ezra D."/>
            <person name="Gonzalez J."/>
            <person name="Henrissat B."/>
            <person name="Kuo A."/>
            <person name="Liang C."/>
            <person name="Lipzen A."/>
            <person name="Lutzoni F."/>
            <person name="Magnuson J."/>
            <person name="Mondo S."/>
            <person name="Nolan M."/>
            <person name="Ohm R."/>
            <person name="Pangilinan J."/>
            <person name="Park H.-J."/>
            <person name="Ramirez L."/>
            <person name="Alfaro M."/>
            <person name="Sun H."/>
            <person name="Tritt A."/>
            <person name="Yoshinaga Y."/>
            <person name="Zwiers L.-H."/>
            <person name="Turgeon B."/>
            <person name="Goodwin S."/>
            <person name="Spatafora J."/>
            <person name="Crous P."/>
            <person name="Grigoriev I."/>
        </authorList>
    </citation>
    <scope>NUCLEOTIDE SEQUENCE</scope>
    <source>
        <strain evidence="5">CBS 480.64</strain>
    </source>
</reference>
<keyword evidence="1 2" id="KW-0732">Signal</keyword>
<dbReference type="PANTHER" id="PTHR28154">
    <property type="entry name" value="CELL WALL SYNTHESIS PROTEIN KNH1-RELATED"/>
    <property type="match status" value="1"/>
</dbReference>
<name>A0A6A7CAF4_9PEZI</name>
<sequence length="265" mass="26877">MRIPLLSLLLPLALADVEITSPAAGSTIAAGTITVKWKDSGDKPALTDLESYTLSLVVGGNEANTQLPLTTCVAGAKFSGSNSATCQITPGLASSVKNGFFLAMTSVAKSGGNVINYSDRFTVSGMTGQTPANIASAVPGTTKGPAKVNNVGNAPVAGGGAAAGAAGQAPAAGAAAFTVPYNLQTGLIRYAPMQPVPPTKITAKKVTPLFPTSRYTIAKSALPLPSITLTITESQTFSVKSHENTAAPASKPNAAMAKYLARWRD</sequence>
<feature type="domain" description="Yeast cell wall synthesis Kre9/Knh1 C-terminal" evidence="3">
    <location>
        <begin position="175"/>
        <end position="262"/>
    </location>
</feature>
<dbReference type="GO" id="GO:0005576">
    <property type="term" value="C:extracellular region"/>
    <property type="evidence" value="ECO:0007669"/>
    <property type="project" value="TreeGrafter"/>
</dbReference>
<dbReference type="AlphaFoldDB" id="A0A6A7CAF4"/>
<dbReference type="GO" id="GO:0006078">
    <property type="term" value="P:(1-&gt;6)-beta-D-glucan biosynthetic process"/>
    <property type="evidence" value="ECO:0007669"/>
    <property type="project" value="InterPro"/>
</dbReference>
<dbReference type="EMBL" id="MU005957">
    <property type="protein sequence ID" value="KAF2864511.1"/>
    <property type="molecule type" value="Genomic_DNA"/>
</dbReference>
<organism evidence="5 6">
    <name type="scientific">Piedraia hortae CBS 480.64</name>
    <dbReference type="NCBI Taxonomy" id="1314780"/>
    <lineage>
        <taxon>Eukaryota</taxon>
        <taxon>Fungi</taxon>
        <taxon>Dikarya</taxon>
        <taxon>Ascomycota</taxon>
        <taxon>Pezizomycotina</taxon>
        <taxon>Dothideomycetes</taxon>
        <taxon>Dothideomycetidae</taxon>
        <taxon>Capnodiales</taxon>
        <taxon>Piedraiaceae</taxon>
        <taxon>Piedraia</taxon>
    </lineage>
</organism>
<dbReference type="Proteomes" id="UP000799421">
    <property type="component" value="Unassembled WGS sequence"/>
</dbReference>
<dbReference type="Pfam" id="PF10342">
    <property type="entry name" value="Kre9_KNH"/>
    <property type="match status" value="1"/>
</dbReference>
<dbReference type="PANTHER" id="PTHR28154:SF1">
    <property type="entry name" value="CELL WALL SYNTHESIS PROTEIN KNH1-RELATED"/>
    <property type="match status" value="1"/>
</dbReference>
<evidence type="ECO:0000313" key="5">
    <source>
        <dbReference type="EMBL" id="KAF2864511.1"/>
    </source>
</evidence>
<feature type="chain" id="PRO_5025632306" evidence="2">
    <location>
        <begin position="16"/>
        <end position="265"/>
    </location>
</feature>
<gene>
    <name evidence="5" type="ORF">K470DRAFT_254149</name>
</gene>
<dbReference type="OrthoDB" id="2432613at2759"/>
<evidence type="ECO:0000256" key="1">
    <source>
        <dbReference type="ARBA" id="ARBA00022729"/>
    </source>
</evidence>
<feature type="signal peptide" evidence="2">
    <location>
        <begin position="1"/>
        <end position="15"/>
    </location>
</feature>
<evidence type="ECO:0000259" key="4">
    <source>
        <dbReference type="Pfam" id="PF10342"/>
    </source>
</evidence>
<dbReference type="GO" id="GO:0042546">
    <property type="term" value="P:cell wall biogenesis"/>
    <property type="evidence" value="ECO:0007669"/>
    <property type="project" value="InterPro"/>
</dbReference>
<accession>A0A6A7CAF4</accession>
<evidence type="ECO:0000259" key="3">
    <source>
        <dbReference type="Pfam" id="PF05390"/>
    </source>
</evidence>
<evidence type="ECO:0000313" key="6">
    <source>
        <dbReference type="Proteomes" id="UP000799421"/>
    </source>
</evidence>
<dbReference type="InterPro" id="IPR018466">
    <property type="entry name" value="Kre9/Knh1-like_N"/>
</dbReference>
<proteinExistence type="predicted"/>
<dbReference type="InterPro" id="IPR008659">
    <property type="entry name" value="Kre9/Knh1_C"/>
</dbReference>
<dbReference type="Pfam" id="PF05390">
    <property type="entry name" value="Kre9_KNH1_C"/>
    <property type="match status" value="1"/>
</dbReference>
<keyword evidence="6" id="KW-1185">Reference proteome</keyword>
<evidence type="ECO:0000256" key="2">
    <source>
        <dbReference type="SAM" id="SignalP"/>
    </source>
</evidence>